<keyword evidence="2" id="KW-0808">Transferase</keyword>
<feature type="signal peptide" evidence="7">
    <location>
        <begin position="1"/>
        <end position="25"/>
    </location>
</feature>
<evidence type="ECO:0000256" key="7">
    <source>
        <dbReference type="SAM" id="SignalP"/>
    </source>
</evidence>
<proteinExistence type="inferred from homology"/>
<evidence type="ECO:0000256" key="6">
    <source>
        <dbReference type="ARBA" id="ARBA00048718"/>
    </source>
</evidence>
<dbReference type="EMBL" id="JALLBG020000117">
    <property type="protein sequence ID" value="KAL3763713.1"/>
    <property type="molecule type" value="Genomic_DNA"/>
</dbReference>
<evidence type="ECO:0000313" key="10">
    <source>
        <dbReference type="Proteomes" id="UP001530293"/>
    </source>
</evidence>
<dbReference type="GO" id="GO:0008033">
    <property type="term" value="P:tRNA processing"/>
    <property type="evidence" value="ECO:0007669"/>
    <property type="project" value="UniProtKB-KW"/>
</dbReference>
<protein>
    <recommendedName>
        <fullName evidence="1">tRNA-uridine aminocarboxypropyltransferase</fullName>
        <ecNumber evidence="1">2.5.1.25</ecNumber>
    </recommendedName>
</protein>
<keyword evidence="4" id="KW-0819">tRNA processing</keyword>
<reference evidence="9 10" key="1">
    <citation type="submission" date="2024-10" db="EMBL/GenBank/DDBJ databases">
        <title>Updated reference genomes for cyclostephanoid diatoms.</title>
        <authorList>
            <person name="Roberts W.R."/>
            <person name="Alverson A.J."/>
        </authorList>
    </citation>
    <scope>NUCLEOTIDE SEQUENCE [LARGE SCALE GENOMIC DNA]</scope>
    <source>
        <strain evidence="9 10">AJA232-27</strain>
    </source>
</reference>
<dbReference type="InterPro" id="IPR005636">
    <property type="entry name" value="DTW"/>
</dbReference>
<dbReference type="GO" id="GO:0016432">
    <property type="term" value="F:tRNA-uridine aminocarboxypropyltransferase activity"/>
    <property type="evidence" value="ECO:0007669"/>
    <property type="project" value="UniProtKB-EC"/>
</dbReference>
<comment type="catalytic activity">
    <reaction evidence="6">
        <text>a uridine in tRNA + S-adenosyl-L-methionine = a 3-[(3S)-3-amino-3-carboxypropyl]uridine in tRNA + S-methyl-5'-thioadenosine + H(+)</text>
        <dbReference type="Rhea" id="RHEA:62432"/>
        <dbReference type="Rhea" id="RHEA-COMP:13339"/>
        <dbReference type="Rhea" id="RHEA-COMP:16092"/>
        <dbReference type="ChEBI" id="CHEBI:15378"/>
        <dbReference type="ChEBI" id="CHEBI:17509"/>
        <dbReference type="ChEBI" id="CHEBI:59789"/>
        <dbReference type="ChEBI" id="CHEBI:65315"/>
        <dbReference type="ChEBI" id="CHEBI:82930"/>
        <dbReference type="EC" id="2.5.1.25"/>
    </reaction>
</comment>
<dbReference type="EC" id="2.5.1.25" evidence="1"/>
<evidence type="ECO:0000313" key="9">
    <source>
        <dbReference type="EMBL" id="KAL3763713.1"/>
    </source>
</evidence>
<organism evidence="9 10">
    <name type="scientific">Discostella pseudostelligera</name>
    <dbReference type="NCBI Taxonomy" id="259834"/>
    <lineage>
        <taxon>Eukaryota</taxon>
        <taxon>Sar</taxon>
        <taxon>Stramenopiles</taxon>
        <taxon>Ochrophyta</taxon>
        <taxon>Bacillariophyta</taxon>
        <taxon>Coscinodiscophyceae</taxon>
        <taxon>Thalassiosirophycidae</taxon>
        <taxon>Stephanodiscales</taxon>
        <taxon>Stephanodiscaceae</taxon>
        <taxon>Discostella</taxon>
    </lineage>
</organism>
<dbReference type="Proteomes" id="UP001530293">
    <property type="component" value="Unassembled WGS sequence"/>
</dbReference>
<comment type="caution">
    <text evidence="9">The sequence shown here is derived from an EMBL/GenBank/DDBJ whole genome shotgun (WGS) entry which is preliminary data.</text>
</comment>
<dbReference type="SMART" id="SM01144">
    <property type="entry name" value="DTW"/>
    <property type="match status" value="1"/>
</dbReference>
<evidence type="ECO:0000259" key="8">
    <source>
        <dbReference type="SMART" id="SM01144"/>
    </source>
</evidence>
<feature type="domain" description="DTW" evidence="8">
    <location>
        <begin position="93"/>
        <end position="256"/>
    </location>
</feature>
<accession>A0ABD3MIH4</accession>
<gene>
    <name evidence="9" type="ORF">ACHAWU_008035</name>
</gene>
<evidence type="ECO:0000256" key="1">
    <source>
        <dbReference type="ARBA" id="ARBA00012386"/>
    </source>
</evidence>
<comment type="similarity">
    <text evidence="5">Belongs to the TDD superfamily. DTWD2 family.</text>
</comment>
<feature type="chain" id="PRO_5044742071" description="tRNA-uridine aminocarboxypropyltransferase" evidence="7">
    <location>
        <begin position="26"/>
        <end position="258"/>
    </location>
</feature>
<keyword evidence="3" id="KW-0949">S-adenosyl-L-methionine</keyword>
<keyword evidence="10" id="KW-1185">Reference proteome</keyword>
<dbReference type="PANTHER" id="PTHR21392">
    <property type="entry name" value="TRNA-URIDINE AMINOCARBOXYPROPYLTRANSFERASE 2"/>
    <property type="match status" value="1"/>
</dbReference>
<name>A0ABD3MIH4_9STRA</name>
<dbReference type="PANTHER" id="PTHR21392:SF0">
    <property type="entry name" value="TRNA-URIDINE AMINOCARBOXYPROPYLTRANSFERASE 2"/>
    <property type="match status" value="1"/>
</dbReference>
<evidence type="ECO:0000256" key="4">
    <source>
        <dbReference type="ARBA" id="ARBA00022694"/>
    </source>
</evidence>
<evidence type="ECO:0000256" key="3">
    <source>
        <dbReference type="ARBA" id="ARBA00022691"/>
    </source>
</evidence>
<dbReference type="InterPro" id="IPR039262">
    <property type="entry name" value="DTWD2/TAPT"/>
</dbReference>
<dbReference type="AlphaFoldDB" id="A0ABD3MIH4"/>
<evidence type="ECO:0000256" key="5">
    <source>
        <dbReference type="ARBA" id="ARBA00034489"/>
    </source>
</evidence>
<keyword evidence="7" id="KW-0732">Signal</keyword>
<evidence type="ECO:0000256" key="2">
    <source>
        <dbReference type="ARBA" id="ARBA00022679"/>
    </source>
</evidence>
<sequence>MTLPSPCRLLLLLLVAISGLNICSAFMASVRCGSDRSPQFIDNNNNNNNDHFLTSSSSSPHMSTPTSTITSIIDIDNDQSILTKPNTVKRGGQRQYCSKCQRPIPHCCLCHIFPQDKIKLSTQLLILQHPTEFRRGTISTVPLLKSILYHCQVLVGRSFHNSEEVEQIIHEACKCGRIPLVLFPGPEAIILDGDNDDDDDSNDFIHQLLHQRYMKGISSSSSAAAEASSSSSAAAAAAAAVEAEGADAAGAAAEKAGE</sequence>
<dbReference type="Pfam" id="PF03942">
    <property type="entry name" value="DTW"/>
    <property type="match status" value="1"/>
</dbReference>